<feature type="transmembrane region" description="Helical" evidence="1">
    <location>
        <begin position="21"/>
        <end position="41"/>
    </location>
</feature>
<evidence type="ECO:0000313" key="2">
    <source>
        <dbReference type="EMBL" id="KKM16831.1"/>
    </source>
</evidence>
<dbReference type="AlphaFoldDB" id="A0A0F9HNF6"/>
<proteinExistence type="predicted"/>
<organism evidence="2">
    <name type="scientific">marine sediment metagenome</name>
    <dbReference type="NCBI Taxonomy" id="412755"/>
    <lineage>
        <taxon>unclassified sequences</taxon>
        <taxon>metagenomes</taxon>
        <taxon>ecological metagenomes</taxon>
    </lineage>
</organism>
<comment type="caution">
    <text evidence="2">The sequence shown here is derived from an EMBL/GenBank/DDBJ whole genome shotgun (WGS) entry which is preliminary data.</text>
</comment>
<gene>
    <name evidence="2" type="ORF">LCGC14_1681910</name>
</gene>
<sequence length="47" mass="5672">MKFINRINHWFWKHGDLSYGYEVQVLVCIALVLMILPWLGFIHELVK</sequence>
<dbReference type="EMBL" id="LAZR01014590">
    <property type="protein sequence ID" value="KKM16831.1"/>
    <property type="molecule type" value="Genomic_DNA"/>
</dbReference>
<keyword evidence="1" id="KW-0472">Membrane</keyword>
<keyword evidence="1" id="KW-1133">Transmembrane helix</keyword>
<keyword evidence="1" id="KW-0812">Transmembrane</keyword>
<accession>A0A0F9HNF6</accession>
<name>A0A0F9HNF6_9ZZZZ</name>
<protein>
    <submittedName>
        <fullName evidence="2">Uncharacterized protein</fullName>
    </submittedName>
</protein>
<evidence type="ECO:0000256" key="1">
    <source>
        <dbReference type="SAM" id="Phobius"/>
    </source>
</evidence>
<reference evidence="2" key="1">
    <citation type="journal article" date="2015" name="Nature">
        <title>Complex archaea that bridge the gap between prokaryotes and eukaryotes.</title>
        <authorList>
            <person name="Spang A."/>
            <person name="Saw J.H."/>
            <person name="Jorgensen S.L."/>
            <person name="Zaremba-Niedzwiedzka K."/>
            <person name="Martijn J."/>
            <person name="Lind A.E."/>
            <person name="van Eijk R."/>
            <person name="Schleper C."/>
            <person name="Guy L."/>
            <person name="Ettema T.J."/>
        </authorList>
    </citation>
    <scope>NUCLEOTIDE SEQUENCE</scope>
</reference>